<comment type="caution">
    <text evidence="2">The sequence shown here is derived from an EMBL/GenBank/DDBJ whole genome shotgun (WGS) entry which is preliminary data.</text>
</comment>
<accession>A0A4Y2BUS6</accession>
<evidence type="ECO:0000256" key="1">
    <source>
        <dbReference type="SAM" id="MobiDB-lite"/>
    </source>
</evidence>
<feature type="compositionally biased region" description="Basic and acidic residues" evidence="1">
    <location>
        <begin position="122"/>
        <end position="133"/>
    </location>
</feature>
<keyword evidence="3" id="KW-1185">Reference proteome</keyword>
<reference evidence="2 3" key="1">
    <citation type="journal article" date="2019" name="Sci. Rep.">
        <title>Orb-weaving spider Araneus ventricosus genome elucidates the spidroin gene catalogue.</title>
        <authorList>
            <person name="Kono N."/>
            <person name="Nakamura H."/>
            <person name="Ohtoshi R."/>
            <person name="Moran D.A.P."/>
            <person name="Shinohara A."/>
            <person name="Yoshida Y."/>
            <person name="Fujiwara M."/>
            <person name="Mori M."/>
            <person name="Tomita M."/>
            <person name="Arakawa K."/>
        </authorList>
    </citation>
    <scope>NUCLEOTIDE SEQUENCE [LARGE SCALE GENOMIC DNA]</scope>
</reference>
<organism evidence="2 3">
    <name type="scientific">Araneus ventricosus</name>
    <name type="common">Orbweaver spider</name>
    <name type="synonym">Epeira ventricosa</name>
    <dbReference type="NCBI Taxonomy" id="182803"/>
    <lineage>
        <taxon>Eukaryota</taxon>
        <taxon>Metazoa</taxon>
        <taxon>Ecdysozoa</taxon>
        <taxon>Arthropoda</taxon>
        <taxon>Chelicerata</taxon>
        <taxon>Arachnida</taxon>
        <taxon>Araneae</taxon>
        <taxon>Araneomorphae</taxon>
        <taxon>Entelegynae</taxon>
        <taxon>Araneoidea</taxon>
        <taxon>Araneidae</taxon>
        <taxon>Araneus</taxon>
    </lineage>
</organism>
<protein>
    <submittedName>
        <fullName evidence="2">Uncharacterized protein</fullName>
    </submittedName>
</protein>
<sequence>MLCVLNQQYLELDIHERSTPQHLERIAPHGFDFQPIHLSGSFILIGFDGFWIDALVNVQLKTADGSSLLYFRNRPEDLSIISFLMASINSLARRKSKSPLSYWGECRLREWRNDGFRFLSPEKEKKEEKNERREKRKKGERARESPSGCFFLGPDGLFTGSIPRILGQYVVVSIEVASIRQVLALLGERKRRRPHFTIPNNFGR</sequence>
<feature type="region of interest" description="Disordered" evidence="1">
    <location>
        <begin position="122"/>
        <end position="147"/>
    </location>
</feature>
<dbReference type="Proteomes" id="UP000499080">
    <property type="component" value="Unassembled WGS sequence"/>
</dbReference>
<name>A0A4Y2BUS6_ARAVE</name>
<dbReference type="OrthoDB" id="10550305at2759"/>
<gene>
    <name evidence="2" type="ORF">AVEN_227171_1</name>
</gene>
<evidence type="ECO:0000313" key="2">
    <source>
        <dbReference type="EMBL" id="GBL95950.1"/>
    </source>
</evidence>
<evidence type="ECO:0000313" key="3">
    <source>
        <dbReference type="Proteomes" id="UP000499080"/>
    </source>
</evidence>
<proteinExistence type="predicted"/>
<dbReference type="AlphaFoldDB" id="A0A4Y2BUS6"/>
<dbReference type="EMBL" id="BGPR01000115">
    <property type="protein sequence ID" value="GBL95950.1"/>
    <property type="molecule type" value="Genomic_DNA"/>
</dbReference>